<reference evidence="2" key="1">
    <citation type="submission" date="2016-11" db="UniProtKB">
        <authorList>
            <consortium name="WormBaseParasite"/>
        </authorList>
    </citation>
    <scope>IDENTIFICATION</scope>
    <source>
        <strain evidence="2">KR3021</strain>
    </source>
</reference>
<proteinExistence type="predicted"/>
<evidence type="ECO:0000313" key="2">
    <source>
        <dbReference type="WBParaSite" id="RSKR_0000420300.1"/>
    </source>
</evidence>
<accession>A0AC35TTH6</accession>
<name>A0AC35TTH6_9BILA</name>
<dbReference type="Proteomes" id="UP000095286">
    <property type="component" value="Unplaced"/>
</dbReference>
<sequence>MLTVVTSSVDISLFDFFACLSSRLQAIPALFAVIEEAEQPIEICDHFNSIQYVNRAYEHLTGLSRDHVLGLQGSTMRRRSLNNTSISRVLPPISTNNTSTPTSLTQPTTPQPLDSENLISSAGAGSAPTLTHQPPLQQRRRSSEWHCIPVPLTNTSYNAQYVYVKRGSADETIFRDMSSSFKSRTSHNGASENSINEALALLREALTKRGDEMKPMIREAVKTLSSQELYTPTLSRMKDSDRITSGYYDGLIRVQPSFNRQRKRSVVDAFQHNKRNSECRRRISTDVRTALENETSWDFDILQLERITDHHALSYLGMKIFDKWKVHENLGCSREVLEKWFRVIESNYHHTNSYHNASHSADVLQATSVFLESESVAEHVLDMHAIAALIAATIHDVDHPGRGNGYLINTRQHLALLYNDQSVLENHHVALAFQLTVQDSSVNIFQNVSREDYTGLRQAIVDMVLATDMSRHFDYLKKFQQTMDNLSDEENRDANSLSICRMMLKVGDISNPLRAFNISQVWANRIVNEYFEQTKEELEKELPLTLALFNRETCNVPMTQVGFIDMFVRDAFTNWCEFANTPELLTILESNYEKWKSQVDTWNTADNVKLSLER</sequence>
<evidence type="ECO:0000313" key="1">
    <source>
        <dbReference type="Proteomes" id="UP000095286"/>
    </source>
</evidence>
<organism evidence="1 2">
    <name type="scientific">Rhabditophanes sp. KR3021</name>
    <dbReference type="NCBI Taxonomy" id="114890"/>
    <lineage>
        <taxon>Eukaryota</taxon>
        <taxon>Metazoa</taxon>
        <taxon>Ecdysozoa</taxon>
        <taxon>Nematoda</taxon>
        <taxon>Chromadorea</taxon>
        <taxon>Rhabditida</taxon>
        <taxon>Tylenchina</taxon>
        <taxon>Panagrolaimomorpha</taxon>
        <taxon>Strongyloidoidea</taxon>
        <taxon>Alloionematidae</taxon>
        <taxon>Rhabditophanes</taxon>
    </lineage>
</organism>
<dbReference type="WBParaSite" id="RSKR_0000420300.1">
    <property type="protein sequence ID" value="RSKR_0000420300.1"/>
    <property type="gene ID" value="RSKR_0000420300"/>
</dbReference>
<protein>
    <submittedName>
        <fullName evidence="2">Phosphodiesterase</fullName>
    </submittedName>
</protein>